<protein>
    <submittedName>
        <fullName evidence="1">Uncharacterized protein</fullName>
    </submittedName>
</protein>
<keyword evidence="2" id="KW-1185">Reference proteome</keyword>
<comment type="caution">
    <text evidence="1">The sequence shown here is derived from an EMBL/GenBank/DDBJ whole genome shotgun (WGS) entry which is preliminary data.</text>
</comment>
<reference evidence="2" key="1">
    <citation type="journal article" date="2019" name="Int. J. Syst. Evol. Microbiol.">
        <title>The Global Catalogue of Microorganisms (GCM) 10K type strain sequencing project: providing services to taxonomists for standard genome sequencing and annotation.</title>
        <authorList>
            <consortium name="The Broad Institute Genomics Platform"/>
            <consortium name="The Broad Institute Genome Sequencing Center for Infectious Disease"/>
            <person name="Wu L."/>
            <person name="Ma J."/>
        </authorList>
    </citation>
    <scope>NUCLEOTIDE SEQUENCE [LARGE SCALE GENOMIC DNA]</scope>
    <source>
        <strain evidence="2">JCM 17983</strain>
    </source>
</reference>
<evidence type="ECO:0000313" key="1">
    <source>
        <dbReference type="EMBL" id="GAA4878832.1"/>
    </source>
</evidence>
<dbReference type="Proteomes" id="UP001500457">
    <property type="component" value="Unassembled WGS sequence"/>
</dbReference>
<organism evidence="1 2">
    <name type="scientific">Actinomycetospora straminea</name>
    <dbReference type="NCBI Taxonomy" id="663607"/>
    <lineage>
        <taxon>Bacteria</taxon>
        <taxon>Bacillati</taxon>
        <taxon>Actinomycetota</taxon>
        <taxon>Actinomycetes</taxon>
        <taxon>Pseudonocardiales</taxon>
        <taxon>Pseudonocardiaceae</taxon>
        <taxon>Actinomycetospora</taxon>
    </lineage>
</organism>
<proteinExistence type="predicted"/>
<dbReference type="EMBL" id="BAABHQ010000008">
    <property type="protein sequence ID" value="GAA4878832.1"/>
    <property type="molecule type" value="Genomic_DNA"/>
</dbReference>
<evidence type="ECO:0000313" key="2">
    <source>
        <dbReference type="Proteomes" id="UP001500457"/>
    </source>
</evidence>
<accession>A0ABP9ER11</accession>
<gene>
    <name evidence="1" type="ORF">GCM10023203_31740</name>
</gene>
<name>A0ABP9ER11_9PSEU</name>
<sequence length="111" mass="11788">MLPGGALHPARSAYGTIRVTGEPGRYVALAWFRDLDGKARQVERRGGARSGTDCCPASDLGIGCAVRDSNPEPSGRESRPQSCDAVSVRAGQRWSPLVSIMSDRALCRAMG</sequence>